<comment type="caution">
    <text evidence="2">The sequence shown here is derived from an EMBL/GenBank/DDBJ whole genome shotgun (WGS) entry which is preliminary data.</text>
</comment>
<feature type="region of interest" description="Disordered" evidence="1">
    <location>
        <begin position="1"/>
        <end position="23"/>
    </location>
</feature>
<name>A0AAW1N3I5_POPJA</name>
<organism evidence="2 3">
    <name type="scientific">Popillia japonica</name>
    <name type="common">Japanese beetle</name>
    <dbReference type="NCBI Taxonomy" id="7064"/>
    <lineage>
        <taxon>Eukaryota</taxon>
        <taxon>Metazoa</taxon>
        <taxon>Ecdysozoa</taxon>
        <taxon>Arthropoda</taxon>
        <taxon>Hexapoda</taxon>
        <taxon>Insecta</taxon>
        <taxon>Pterygota</taxon>
        <taxon>Neoptera</taxon>
        <taxon>Endopterygota</taxon>
        <taxon>Coleoptera</taxon>
        <taxon>Polyphaga</taxon>
        <taxon>Scarabaeiformia</taxon>
        <taxon>Scarabaeidae</taxon>
        <taxon>Rutelinae</taxon>
        <taxon>Popillia</taxon>
    </lineage>
</organism>
<sequence length="77" mass="8303">MPNLVGKFSNNDPVIRSPASDSTGAGYVTMASVPCEPYAKLLVNELLPPDPLHTILYLAPNKTQFVIIMTAASSNWI</sequence>
<evidence type="ECO:0000313" key="3">
    <source>
        <dbReference type="Proteomes" id="UP001458880"/>
    </source>
</evidence>
<evidence type="ECO:0000256" key="1">
    <source>
        <dbReference type="SAM" id="MobiDB-lite"/>
    </source>
</evidence>
<evidence type="ECO:0000313" key="2">
    <source>
        <dbReference type="EMBL" id="KAK9753752.1"/>
    </source>
</evidence>
<gene>
    <name evidence="2" type="ORF">QE152_g1793</name>
</gene>
<keyword evidence="3" id="KW-1185">Reference proteome</keyword>
<reference evidence="2 3" key="1">
    <citation type="journal article" date="2024" name="BMC Genomics">
        <title>De novo assembly and annotation of Popillia japonica's genome with initial clues to its potential as an invasive pest.</title>
        <authorList>
            <person name="Cucini C."/>
            <person name="Boschi S."/>
            <person name="Funari R."/>
            <person name="Cardaioli E."/>
            <person name="Iannotti N."/>
            <person name="Marturano G."/>
            <person name="Paoli F."/>
            <person name="Bruttini M."/>
            <person name="Carapelli A."/>
            <person name="Frati F."/>
            <person name="Nardi F."/>
        </authorList>
    </citation>
    <scope>NUCLEOTIDE SEQUENCE [LARGE SCALE GENOMIC DNA]</scope>
    <source>
        <strain evidence="2">DMR45628</strain>
    </source>
</reference>
<dbReference type="AlphaFoldDB" id="A0AAW1N3I5"/>
<dbReference type="Proteomes" id="UP001458880">
    <property type="component" value="Unassembled WGS sequence"/>
</dbReference>
<accession>A0AAW1N3I5</accession>
<proteinExistence type="predicted"/>
<protein>
    <submittedName>
        <fullName evidence="2">Uncharacterized protein</fullName>
    </submittedName>
</protein>
<dbReference type="EMBL" id="JASPKY010000010">
    <property type="protein sequence ID" value="KAK9753752.1"/>
    <property type="molecule type" value="Genomic_DNA"/>
</dbReference>